<reference evidence="1 2" key="1">
    <citation type="journal article" date="2022" name="DNA Res.">
        <title>Chromosomal-level genome assembly of the orchid tree Bauhinia variegata (Leguminosae; Cercidoideae) supports the allotetraploid origin hypothesis of Bauhinia.</title>
        <authorList>
            <person name="Zhong Y."/>
            <person name="Chen Y."/>
            <person name="Zheng D."/>
            <person name="Pang J."/>
            <person name="Liu Y."/>
            <person name="Luo S."/>
            <person name="Meng S."/>
            <person name="Qian L."/>
            <person name="Wei D."/>
            <person name="Dai S."/>
            <person name="Zhou R."/>
        </authorList>
    </citation>
    <scope>NUCLEOTIDE SEQUENCE [LARGE SCALE GENOMIC DNA]</scope>
    <source>
        <strain evidence="1">BV-YZ2020</strain>
    </source>
</reference>
<comment type="caution">
    <text evidence="1">The sequence shown here is derived from an EMBL/GenBank/DDBJ whole genome shotgun (WGS) entry which is preliminary data.</text>
</comment>
<protein>
    <submittedName>
        <fullName evidence="1">Uncharacterized protein</fullName>
    </submittedName>
</protein>
<name>A0ACB9Q063_BAUVA</name>
<sequence length="880" mass="98335">MSKYIPTRPDVVSVGALFSFNSTIGKVAKVAIAAAVDDINSSPNVLNGTKLKISAQDANQDGFLGIIKALRLMENDTMAIIGPDFSVSAHTISQVANELQVPLLSFSATDPTLSSLEFPYFVRTTQSDLFQMAAIADIVDYYEWRDVIAIYVEDDYGRNGVAVLVDKLAEKRCKILYKAPLSPNMSRFDIIHVLNKIALMESRVLILHAYADLGLQVFDVAKDFDMMSAGFVWIATDWLSTELDAASGLARRAIDGIQGILTLRVYTPDSKIKRKLVSRWKSLTDRKSASGSVGLNIYGLYAYDTVWLLARAIDELLTQGTHISFSSDSKLTQLNGKSLSFNTVRSFNEGNLLLKSIFKVKLTGVTGEMKCNSDDCVVNPAYEVINVIGAPRKIGYWSNYLGLSVVPPETQHSMPNDTSSSSQQLHGVVWPGQTTVKPRGWVYPNGAKPLRIGIPKPFFKEILYQVEGTGTYSGFCIDVFTAALDLLPYSFPYQFIPYRQHLPNSTELVHMVQMGVYDAVVGDISVTTNRMRMVDFTQPYTESGLVVVAPIRKLNSSTWAFLRPFTPMMWCVTGLSFLIVGVVIWILEHRRNDDFRGPPRKQVITILLFSFSNLFSSQREKTLSNLGRFLLIIWLFVVLILNSTYTASLSSILTAEQLSSTTKLSSNDPIGFLRGSFSESYLVNELNIQRSRLVPLNSPEEYEKALISGPEKGSVAALVDERVYMELFLSTRCEFSIIGQDFMKIGWAFAFQRDSALAVDMSTAILKLSENGELQRIRDKWLRRSACITQGGKQELERLPLKSFLDLFFICGSACFLALLMFFVQMVHKFIKHNSNESHSSTLRSGSSILRSFASFLDEKEEVIESNSMRRQMENSSVEL</sequence>
<proteinExistence type="predicted"/>
<accession>A0ACB9Q063</accession>
<dbReference type="Proteomes" id="UP000828941">
    <property type="component" value="Chromosome 2"/>
</dbReference>
<evidence type="ECO:0000313" key="1">
    <source>
        <dbReference type="EMBL" id="KAI4354176.1"/>
    </source>
</evidence>
<evidence type="ECO:0000313" key="2">
    <source>
        <dbReference type="Proteomes" id="UP000828941"/>
    </source>
</evidence>
<dbReference type="EMBL" id="CM039427">
    <property type="protein sequence ID" value="KAI4354176.1"/>
    <property type="molecule type" value="Genomic_DNA"/>
</dbReference>
<organism evidence="1 2">
    <name type="scientific">Bauhinia variegata</name>
    <name type="common">Purple orchid tree</name>
    <name type="synonym">Phanera variegata</name>
    <dbReference type="NCBI Taxonomy" id="167791"/>
    <lineage>
        <taxon>Eukaryota</taxon>
        <taxon>Viridiplantae</taxon>
        <taxon>Streptophyta</taxon>
        <taxon>Embryophyta</taxon>
        <taxon>Tracheophyta</taxon>
        <taxon>Spermatophyta</taxon>
        <taxon>Magnoliopsida</taxon>
        <taxon>eudicotyledons</taxon>
        <taxon>Gunneridae</taxon>
        <taxon>Pentapetalae</taxon>
        <taxon>rosids</taxon>
        <taxon>fabids</taxon>
        <taxon>Fabales</taxon>
        <taxon>Fabaceae</taxon>
        <taxon>Cercidoideae</taxon>
        <taxon>Cercideae</taxon>
        <taxon>Bauhiniinae</taxon>
        <taxon>Bauhinia</taxon>
    </lineage>
</organism>
<gene>
    <name evidence="1" type="ORF">L6164_003069</name>
</gene>
<keyword evidence="2" id="KW-1185">Reference proteome</keyword>